<feature type="region of interest" description="Disordered" evidence="1">
    <location>
        <begin position="174"/>
        <end position="224"/>
    </location>
</feature>
<proteinExistence type="predicted"/>
<feature type="compositionally biased region" description="Basic and acidic residues" evidence="1">
    <location>
        <begin position="198"/>
        <end position="216"/>
    </location>
</feature>
<name>A0A8S9IR28_BRACR</name>
<dbReference type="AlphaFoldDB" id="A0A8S9IR28"/>
<gene>
    <name evidence="2" type="ORF">F2Q70_00002809</name>
</gene>
<comment type="caution">
    <text evidence="2">The sequence shown here is derived from an EMBL/GenBank/DDBJ whole genome shotgun (WGS) entry which is preliminary data.</text>
</comment>
<dbReference type="EMBL" id="QGKY02001015">
    <property type="protein sequence ID" value="KAF2571872.1"/>
    <property type="molecule type" value="Genomic_DNA"/>
</dbReference>
<accession>A0A8S9IR28</accession>
<evidence type="ECO:0000313" key="2">
    <source>
        <dbReference type="EMBL" id="KAF2571872.1"/>
    </source>
</evidence>
<organism evidence="2">
    <name type="scientific">Brassica cretica</name>
    <name type="common">Mustard</name>
    <dbReference type="NCBI Taxonomy" id="69181"/>
    <lineage>
        <taxon>Eukaryota</taxon>
        <taxon>Viridiplantae</taxon>
        <taxon>Streptophyta</taxon>
        <taxon>Embryophyta</taxon>
        <taxon>Tracheophyta</taxon>
        <taxon>Spermatophyta</taxon>
        <taxon>Magnoliopsida</taxon>
        <taxon>eudicotyledons</taxon>
        <taxon>Gunneridae</taxon>
        <taxon>Pentapetalae</taxon>
        <taxon>rosids</taxon>
        <taxon>malvids</taxon>
        <taxon>Brassicales</taxon>
        <taxon>Brassicaceae</taxon>
        <taxon>Brassiceae</taxon>
        <taxon>Brassica</taxon>
    </lineage>
</organism>
<sequence length="238" mass="27725">MVMKPPLATKMWRDTVGFGSRTNRVGTTRCRLRFALLGCVHVLLQVVLHRVRFLDHLYQNITPTRGPFRARRRLLLPCTTPSSLNQHHFRNGCPRRGLTLPIMVRWVCVYIGSNHDGTWYPRAAPWSSLTGEAILQLLWVPSVELLPHIWIRIWKQETRERRYEQIWNKETRELQDLTTTTNRLQPPPPPHGTSEEEGERREITEREKRETAQGRERARRLGFSASGNSLQSFASVSE</sequence>
<protein>
    <submittedName>
        <fullName evidence="2">Uncharacterized protein</fullName>
    </submittedName>
</protein>
<reference evidence="2" key="1">
    <citation type="submission" date="2019-12" db="EMBL/GenBank/DDBJ databases">
        <title>Genome sequencing and annotation of Brassica cretica.</title>
        <authorList>
            <person name="Studholme D.J."/>
            <person name="Sarris P.F."/>
        </authorList>
    </citation>
    <scope>NUCLEOTIDE SEQUENCE</scope>
    <source>
        <strain evidence="2">PFS-102/07</strain>
        <tissue evidence="2">Leaf</tissue>
    </source>
</reference>
<evidence type="ECO:0000256" key="1">
    <source>
        <dbReference type="SAM" id="MobiDB-lite"/>
    </source>
</evidence>